<proteinExistence type="predicted"/>
<keyword evidence="2" id="KW-0479">Metal-binding</keyword>
<gene>
    <name evidence="6" type="ORF">Sste5346_006231</name>
</gene>
<keyword evidence="3" id="KW-0539">Nucleus</keyword>
<comment type="subcellular location">
    <subcellularLocation>
        <location evidence="1">Nucleus</location>
    </subcellularLocation>
</comment>
<evidence type="ECO:0000256" key="1">
    <source>
        <dbReference type="ARBA" id="ARBA00004123"/>
    </source>
</evidence>
<feature type="region of interest" description="Disordered" evidence="4">
    <location>
        <begin position="52"/>
        <end position="80"/>
    </location>
</feature>
<dbReference type="InterPro" id="IPR036864">
    <property type="entry name" value="Zn2-C6_fun-type_DNA-bd_sf"/>
</dbReference>
<evidence type="ECO:0000259" key="5">
    <source>
        <dbReference type="PROSITE" id="PS50048"/>
    </source>
</evidence>
<dbReference type="PANTHER" id="PTHR31001">
    <property type="entry name" value="UNCHARACTERIZED TRANSCRIPTIONAL REGULATORY PROTEIN"/>
    <property type="match status" value="1"/>
</dbReference>
<dbReference type="Proteomes" id="UP001583186">
    <property type="component" value="Unassembled WGS sequence"/>
</dbReference>
<accession>A0ABR3Z0Z3</accession>
<comment type="caution">
    <text evidence="6">The sequence shown here is derived from an EMBL/GenBank/DDBJ whole genome shotgun (WGS) entry which is preliminary data.</text>
</comment>
<evidence type="ECO:0000256" key="4">
    <source>
        <dbReference type="SAM" id="MobiDB-lite"/>
    </source>
</evidence>
<dbReference type="Pfam" id="PF04082">
    <property type="entry name" value="Fungal_trans"/>
    <property type="match status" value="1"/>
</dbReference>
<dbReference type="InterPro" id="IPR050613">
    <property type="entry name" value="Sec_Metabolite_Reg"/>
</dbReference>
<dbReference type="SUPFAM" id="SSF57701">
    <property type="entry name" value="Zn2/Cys6 DNA-binding domain"/>
    <property type="match status" value="1"/>
</dbReference>
<feature type="compositionally biased region" description="Pro residues" evidence="4">
    <location>
        <begin position="9"/>
        <end position="20"/>
    </location>
</feature>
<feature type="region of interest" description="Disordered" evidence="4">
    <location>
        <begin position="1"/>
        <end position="20"/>
    </location>
</feature>
<name>A0ABR3Z0Z3_9PEZI</name>
<dbReference type="PROSITE" id="PS50048">
    <property type="entry name" value="ZN2_CY6_FUNGAL_2"/>
    <property type="match status" value="1"/>
</dbReference>
<dbReference type="PANTHER" id="PTHR31001:SF85">
    <property type="entry name" value="ZN(II)2CYS6 TRANSCRIPTION FACTOR (EUROFUNG)"/>
    <property type="match status" value="1"/>
</dbReference>
<organism evidence="6 7">
    <name type="scientific">Sporothrix stenoceras</name>
    <dbReference type="NCBI Taxonomy" id="5173"/>
    <lineage>
        <taxon>Eukaryota</taxon>
        <taxon>Fungi</taxon>
        <taxon>Dikarya</taxon>
        <taxon>Ascomycota</taxon>
        <taxon>Pezizomycotina</taxon>
        <taxon>Sordariomycetes</taxon>
        <taxon>Sordariomycetidae</taxon>
        <taxon>Ophiostomatales</taxon>
        <taxon>Ophiostomataceae</taxon>
        <taxon>Sporothrix</taxon>
    </lineage>
</organism>
<dbReference type="InterPro" id="IPR001138">
    <property type="entry name" value="Zn2Cys6_DnaBD"/>
</dbReference>
<evidence type="ECO:0000313" key="6">
    <source>
        <dbReference type="EMBL" id="KAL1893730.1"/>
    </source>
</evidence>
<evidence type="ECO:0000256" key="2">
    <source>
        <dbReference type="ARBA" id="ARBA00022723"/>
    </source>
</evidence>
<dbReference type="InterPro" id="IPR007219">
    <property type="entry name" value="XnlR_reg_dom"/>
</dbReference>
<dbReference type="SMART" id="SM00066">
    <property type="entry name" value="GAL4"/>
    <property type="match status" value="1"/>
</dbReference>
<dbReference type="SMART" id="SM00906">
    <property type="entry name" value="Fungal_trans"/>
    <property type="match status" value="1"/>
</dbReference>
<evidence type="ECO:0000256" key="3">
    <source>
        <dbReference type="ARBA" id="ARBA00023242"/>
    </source>
</evidence>
<sequence>MANSTASPSSPPPPRPPSPRQPYACVICCERKVKCDKRQPCLSCTKSGLHCRYRPSPPPPRRKKRTFPEQEPVETSSDSEALLRRLRPYEAILRGAGISLDNIEDVRMRVGSEATTTTATTATSTSTATPAEFNGSTVTVDEDKQDDRGDQDQDESQDVVLFPRRRGILLAEHGGTRYYEHGLIGGLGQKYRQRPLGRDKQDGNSLANLNLLFGPLPMAHPGGLSSGLSSGLSGLPTDTALRLWTVFLENVHPLTMVLHAPTVQRALFPEYQDYNPPRSSHALRLAVYACAVASLTDTDCRQQVGQPRDGLLADLQQAVQAALHDATFPRTPDMDLLRAYVLLMTSMFSNTDSTSLFVMMGVAMRMAQLQGLHRDGAALRLSLYETELRRRLWWYIVSLDSRLSEVLGSESTLPRSCDTRLPSNINDASFERGTTDLPEVAGASDMVFCLLKYETVRFLQERDPRTSTVPEEGAGSGQRSHTHVTHATHASRAPRMRSVGALERLLEERFLRFCDPLVPLHLLTTTVARSSICKFRHMEQRGQAHTHAHASPGEQATNRRILQMAARNVAYDNLLHTTASLGGFLWNVHFFFPWGAPIFILRIMGTARTAAEWDDDMQAAWAHILELHRNHPEFAVRDAHRIEHLLVADLTLEAWHTREQAMSMAMAGTPRTVPQQQPIPAVILALQEAKRGTEKEATEANLSKGSNEPSVTMPVDLATTTHAVYPNMAMSGMDAAFANGGFALNSVNTVSSVNSVNTVNSALSSIDWTDWGSY</sequence>
<feature type="region of interest" description="Disordered" evidence="4">
    <location>
        <begin position="693"/>
        <end position="712"/>
    </location>
</feature>
<dbReference type="EMBL" id="JAWCUI010000036">
    <property type="protein sequence ID" value="KAL1893730.1"/>
    <property type="molecule type" value="Genomic_DNA"/>
</dbReference>
<reference evidence="6 7" key="1">
    <citation type="journal article" date="2024" name="IMA Fungus">
        <title>IMA Genome - F19 : A genome assembly and annotation guide to empower mycologists, including annotated draft genome sequences of Ceratocystis pirilliformis, Diaporthe australafricana, Fusarium ophioides, Paecilomyces lecythidis, and Sporothrix stenoceras.</title>
        <authorList>
            <person name="Aylward J."/>
            <person name="Wilson A.M."/>
            <person name="Visagie C.M."/>
            <person name="Spraker J."/>
            <person name="Barnes I."/>
            <person name="Buitendag C."/>
            <person name="Ceriani C."/>
            <person name="Del Mar Angel L."/>
            <person name="du Plessis D."/>
            <person name="Fuchs T."/>
            <person name="Gasser K."/>
            <person name="Kramer D."/>
            <person name="Li W."/>
            <person name="Munsamy K."/>
            <person name="Piso A."/>
            <person name="Price J.L."/>
            <person name="Sonnekus B."/>
            <person name="Thomas C."/>
            <person name="van der Nest A."/>
            <person name="van Dijk A."/>
            <person name="van Heerden A."/>
            <person name="van Vuuren N."/>
            <person name="Yilmaz N."/>
            <person name="Duong T.A."/>
            <person name="van der Merwe N.A."/>
            <person name="Wingfield M.J."/>
            <person name="Wingfield B.D."/>
        </authorList>
    </citation>
    <scope>NUCLEOTIDE SEQUENCE [LARGE SCALE GENOMIC DNA]</scope>
    <source>
        <strain evidence="6 7">CMW 5346</strain>
    </source>
</reference>
<feature type="compositionally biased region" description="Low complexity" evidence="4">
    <location>
        <begin position="114"/>
        <end position="129"/>
    </location>
</feature>
<feature type="region of interest" description="Disordered" evidence="4">
    <location>
        <begin position="462"/>
        <end position="493"/>
    </location>
</feature>
<protein>
    <recommendedName>
        <fullName evidence="5">Zn(2)-C6 fungal-type domain-containing protein</fullName>
    </recommendedName>
</protein>
<feature type="compositionally biased region" description="Basic and acidic residues" evidence="4">
    <location>
        <begin position="141"/>
        <end position="151"/>
    </location>
</feature>
<evidence type="ECO:0000313" key="7">
    <source>
        <dbReference type="Proteomes" id="UP001583186"/>
    </source>
</evidence>
<feature type="domain" description="Zn(2)-C6 fungal-type" evidence="5">
    <location>
        <begin position="24"/>
        <end position="53"/>
    </location>
</feature>
<keyword evidence="7" id="KW-1185">Reference proteome</keyword>
<dbReference type="Pfam" id="PF00172">
    <property type="entry name" value="Zn_clus"/>
    <property type="match status" value="1"/>
</dbReference>
<dbReference type="CDD" id="cd12148">
    <property type="entry name" value="fungal_TF_MHR"/>
    <property type="match status" value="1"/>
</dbReference>
<dbReference type="CDD" id="cd00067">
    <property type="entry name" value="GAL4"/>
    <property type="match status" value="1"/>
</dbReference>
<dbReference type="Gene3D" id="4.10.240.10">
    <property type="entry name" value="Zn(2)-C6 fungal-type DNA-binding domain"/>
    <property type="match status" value="1"/>
</dbReference>
<feature type="region of interest" description="Disordered" evidence="4">
    <location>
        <begin position="113"/>
        <end position="157"/>
    </location>
</feature>
<feature type="compositionally biased region" description="Polar residues" evidence="4">
    <location>
        <begin position="700"/>
        <end position="710"/>
    </location>
</feature>
<dbReference type="PROSITE" id="PS00463">
    <property type="entry name" value="ZN2_CY6_FUNGAL_1"/>
    <property type="match status" value="1"/>
</dbReference>